<name>A0A2Z7AT02_9LAMI</name>
<evidence type="ECO:0000313" key="2">
    <source>
        <dbReference type="EMBL" id="KZV24516.1"/>
    </source>
</evidence>
<feature type="compositionally biased region" description="Polar residues" evidence="1">
    <location>
        <begin position="1"/>
        <end position="19"/>
    </location>
</feature>
<dbReference type="Proteomes" id="UP000250235">
    <property type="component" value="Unassembled WGS sequence"/>
</dbReference>
<organism evidence="2 3">
    <name type="scientific">Dorcoceras hygrometricum</name>
    <dbReference type="NCBI Taxonomy" id="472368"/>
    <lineage>
        <taxon>Eukaryota</taxon>
        <taxon>Viridiplantae</taxon>
        <taxon>Streptophyta</taxon>
        <taxon>Embryophyta</taxon>
        <taxon>Tracheophyta</taxon>
        <taxon>Spermatophyta</taxon>
        <taxon>Magnoliopsida</taxon>
        <taxon>eudicotyledons</taxon>
        <taxon>Gunneridae</taxon>
        <taxon>Pentapetalae</taxon>
        <taxon>asterids</taxon>
        <taxon>lamiids</taxon>
        <taxon>Lamiales</taxon>
        <taxon>Gesneriaceae</taxon>
        <taxon>Didymocarpoideae</taxon>
        <taxon>Trichosporeae</taxon>
        <taxon>Loxocarpinae</taxon>
        <taxon>Dorcoceras</taxon>
    </lineage>
</organism>
<evidence type="ECO:0000313" key="3">
    <source>
        <dbReference type="Proteomes" id="UP000250235"/>
    </source>
</evidence>
<sequence>MVQPKNPNSKYWPKNTSGHPGQARKILEFKNNRRISAPEPPHGRCAVARTLAAQVLHAVRAPVRNVCAQGAATCTTSSLRWGGGVRTARFDSHAYILEIRIAISRVLPAAALVKNEKYRFLGKSTLVKVTVARAGEFCSSSDVVSVTYEDLLVLVRVEVAAGVTYSLLLVVCVAMVTADQQARLCESVEAASFE</sequence>
<evidence type="ECO:0000256" key="1">
    <source>
        <dbReference type="SAM" id="MobiDB-lite"/>
    </source>
</evidence>
<gene>
    <name evidence="2" type="ORF">F511_40480</name>
</gene>
<feature type="region of interest" description="Disordered" evidence="1">
    <location>
        <begin position="1"/>
        <end position="22"/>
    </location>
</feature>
<keyword evidence="3" id="KW-1185">Reference proteome</keyword>
<proteinExistence type="predicted"/>
<dbReference type="AlphaFoldDB" id="A0A2Z7AT02"/>
<accession>A0A2Z7AT02</accession>
<protein>
    <submittedName>
        <fullName evidence="2">LOB domain-containing protein 25-like</fullName>
    </submittedName>
</protein>
<reference evidence="2 3" key="1">
    <citation type="journal article" date="2015" name="Proc. Natl. Acad. Sci. U.S.A.">
        <title>The resurrection genome of Boea hygrometrica: A blueprint for survival of dehydration.</title>
        <authorList>
            <person name="Xiao L."/>
            <person name="Yang G."/>
            <person name="Zhang L."/>
            <person name="Yang X."/>
            <person name="Zhao S."/>
            <person name="Ji Z."/>
            <person name="Zhou Q."/>
            <person name="Hu M."/>
            <person name="Wang Y."/>
            <person name="Chen M."/>
            <person name="Xu Y."/>
            <person name="Jin H."/>
            <person name="Xiao X."/>
            <person name="Hu G."/>
            <person name="Bao F."/>
            <person name="Hu Y."/>
            <person name="Wan P."/>
            <person name="Li L."/>
            <person name="Deng X."/>
            <person name="Kuang T."/>
            <person name="Xiang C."/>
            <person name="Zhu J.K."/>
            <person name="Oliver M.J."/>
            <person name="He Y."/>
        </authorList>
    </citation>
    <scope>NUCLEOTIDE SEQUENCE [LARGE SCALE GENOMIC DNA]</scope>
    <source>
        <strain evidence="3">cv. XS01</strain>
    </source>
</reference>
<dbReference type="EMBL" id="KV012627">
    <property type="protein sequence ID" value="KZV24516.1"/>
    <property type="molecule type" value="Genomic_DNA"/>
</dbReference>